<comment type="caution">
    <text evidence="2">The sequence shown here is derived from an EMBL/GenBank/DDBJ whole genome shotgun (WGS) entry which is preliminary data.</text>
</comment>
<proteinExistence type="predicted"/>
<keyword evidence="3" id="KW-1185">Reference proteome</keyword>
<keyword evidence="1" id="KW-0732">Signal</keyword>
<dbReference type="OrthoDB" id="271223at2"/>
<dbReference type="EMBL" id="SJPN01000002">
    <property type="protein sequence ID" value="TWU06337.1"/>
    <property type="molecule type" value="Genomic_DNA"/>
</dbReference>
<accession>A0A5C6B3K1</accession>
<sequence length="386" mass="41324" precursor="true">MRKLQQQITFVMVLAFLSWTALSWSAALGAQDLVTTEMMEIDSGIHPESVPETSLYQEPTADQQTQLRISQLESEIDELRASFWNSRGCQKNCAPKCDDPRGLTLNLGMVFSKPHMKESFEATVIDFGTGSLNLVPFDFEHDITPKIELGYFGNNAMGVRGRYWGYDHDANPLTAVATPTTFPGVSSVSVIYPAAISTGAPGDVLSVESGLQVHTFDLEGAMRGKLAGASIVASAGVRYAKLDQSFHSVVMRGATPIGSLDWSRRFEGAGLTAGADASRSLGSSGLSFVGAARGSLLFGRKELRRTTVGDVTPPSAAVPPTIVFDDADEVSGIFELVAGLQYSRATPMGKVFVRGTYDTQLWTAAGAPTLTFLGFEGIGLAFGIDR</sequence>
<evidence type="ECO:0000313" key="2">
    <source>
        <dbReference type="EMBL" id="TWU06337.1"/>
    </source>
</evidence>
<evidence type="ECO:0000256" key="1">
    <source>
        <dbReference type="SAM" id="SignalP"/>
    </source>
</evidence>
<feature type="chain" id="PRO_5023072953" evidence="1">
    <location>
        <begin position="27"/>
        <end position="386"/>
    </location>
</feature>
<dbReference type="RefSeq" id="WP_146519432.1">
    <property type="nucleotide sequence ID" value="NZ_CP151726.1"/>
</dbReference>
<dbReference type="InterPro" id="IPR007825">
    <property type="entry name" value="Major_OMP_Legionella"/>
</dbReference>
<dbReference type="Proteomes" id="UP000320176">
    <property type="component" value="Unassembled WGS sequence"/>
</dbReference>
<dbReference type="AlphaFoldDB" id="A0A5C6B3K1"/>
<reference evidence="2 3" key="1">
    <citation type="submission" date="2019-02" db="EMBL/GenBank/DDBJ databases">
        <title>Deep-cultivation of Planctomycetes and their phenomic and genomic characterization uncovers novel biology.</title>
        <authorList>
            <person name="Wiegand S."/>
            <person name="Jogler M."/>
            <person name="Boedeker C."/>
            <person name="Pinto D."/>
            <person name="Vollmers J."/>
            <person name="Rivas-Marin E."/>
            <person name="Kohn T."/>
            <person name="Peeters S.H."/>
            <person name="Heuer A."/>
            <person name="Rast P."/>
            <person name="Oberbeckmann S."/>
            <person name="Bunk B."/>
            <person name="Jeske O."/>
            <person name="Meyerdierks A."/>
            <person name="Storesund J.E."/>
            <person name="Kallscheuer N."/>
            <person name="Luecker S."/>
            <person name="Lage O.M."/>
            <person name="Pohl T."/>
            <person name="Merkel B.J."/>
            <person name="Hornburger P."/>
            <person name="Mueller R.-W."/>
            <person name="Bruemmer F."/>
            <person name="Labrenz M."/>
            <person name="Spormann A.M."/>
            <person name="Op Den Camp H."/>
            <person name="Overmann J."/>
            <person name="Amann R."/>
            <person name="Jetten M.S.M."/>
            <person name="Mascher T."/>
            <person name="Medema M.H."/>
            <person name="Devos D.P."/>
            <person name="Kaster A.-K."/>
            <person name="Ovreas L."/>
            <person name="Rohde M."/>
            <person name="Galperin M.Y."/>
            <person name="Jogler C."/>
        </authorList>
    </citation>
    <scope>NUCLEOTIDE SEQUENCE [LARGE SCALE GENOMIC DNA]</scope>
    <source>
        <strain evidence="2 3">Pla52n</strain>
    </source>
</reference>
<gene>
    <name evidence="2" type="ORF">Pla52n_20580</name>
</gene>
<feature type="signal peptide" evidence="1">
    <location>
        <begin position="1"/>
        <end position="26"/>
    </location>
</feature>
<name>A0A5C6B3K1_9BACT</name>
<evidence type="ECO:0000313" key="3">
    <source>
        <dbReference type="Proteomes" id="UP000320176"/>
    </source>
</evidence>
<protein>
    <submittedName>
        <fullName evidence="2">Uncharacterized protein</fullName>
    </submittedName>
</protein>
<dbReference type="Pfam" id="PF05150">
    <property type="entry name" value="Legionella_OMP"/>
    <property type="match status" value="1"/>
</dbReference>
<organism evidence="2 3">
    <name type="scientific">Stieleria varia</name>
    <dbReference type="NCBI Taxonomy" id="2528005"/>
    <lineage>
        <taxon>Bacteria</taxon>
        <taxon>Pseudomonadati</taxon>
        <taxon>Planctomycetota</taxon>
        <taxon>Planctomycetia</taxon>
        <taxon>Pirellulales</taxon>
        <taxon>Pirellulaceae</taxon>
        <taxon>Stieleria</taxon>
    </lineage>
</organism>